<dbReference type="Pfam" id="PF05140">
    <property type="entry name" value="ResB"/>
    <property type="match status" value="1"/>
</dbReference>
<feature type="domain" description="ResB-like" evidence="7">
    <location>
        <begin position="27"/>
        <end position="701"/>
    </location>
</feature>
<dbReference type="GO" id="GO:0017004">
    <property type="term" value="P:cytochrome complex assembly"/>
    <property type="evidence" value="ECO:0007669"/>
    <property type="project" value="UniProtKB-KW"/>
</dbReference>
<feature type="transmembrane region" description="Helical" evidence="6">
    <location>
        <begin position="79"/>
        <end position="98"/>
    </location>
</feature>
<feature type="transmembrane region" description="Helical" evidence="6">
    <location>
        <begin position="180"/>
        <end position="198"/>
    </location>
</feature>
<dbReference type="GO" id="GO:0016020">
    <property type="term" value="C:membrane"/>
    <property type="evidence" value="ECO:0007669"/>
    <property type="project" value="UniProtKB-SubCell"/>
</dbReference>
<evidence type="ECO:0000313" key="9">
    <source>
        <dbReference type="Proteomes" id="UP000215441"/>
    </source>
</evidence>
<dbReference type="InterPro" id="IPR023494">
    <property type="entry name" value="Cyt_c_bgen_Ccs1/CcsB/ResB"/>
</dbReference>
<dbReference type="RefSeq" id="WP_094286458.1">
    <property type="nucleotide sequence ID" value="NZ_NOIG01000004.1"/>
</dbReference>
<keyword evidence="2 6" id="KW-0812">Transmembrane</keyword>
<sequence length="717" mass="77328">MSDNTQGLRIQSGSQAWRAGIELLSSMRFAISLLTVICIASVIGTVLKQHEPAVNYVNQFGPFWAELFGAIQLNAVYSAWWFLLILAFLVISTSLCIARNTPKILVDLKAYKENIREQSLKAFHHKAQADLPESAEAEARRIGTLLAGGGWKVRLQQRDTAAGPGTGWMVAAKAGAANKIGYIAAHSAIVLVCVGGLLDGDLIVRAQMLLGGKTPYQGGGLIADVKPEHRLSERNPTFRGNLLVAEGTQSSTAILNQSDGVLLQDLPFAIELKKFIVEHYSTGMPKLFASEIVIHDKATGEKTPARVEVNHPASYKGIEIYQSSFDDGGSHLKLRAAPMVAGAKPFDVEGVVGGSTQLTNKGGGPGSDTLTLEFTALRTINVENFGGAGPGSSGADVRKVDLRESVESRLGAANKTVTKKELRNVGPSVTYKLRDAAGQAREFHNYMLPVDTGDGVPVFLLGVRESPADPFRYLRVPADDNGSMDGFLRMKALLADPDAREQAVRRYVSQAMDSSRPELAEQLRLSASRALALFAGQGMVDGKPTGGLQAVSDFMEANVPEAERARAGEVLVRILNGTLFEVAQLARKQAGQAPLQHDDRTQGFMTQAVLSLSDAQIYPAPLAFELKDFTQVQASVFQVARAPGKNIVYLGCALLILGIFAMLYVRERRVWVWVAPQEGRTHATMALSTNRKTLDSDQEFAQLAHKLIGASPREGTA</sequence>
<evidence type="ECO:0000313" key="8">
    <source>
        <dbReference type="EMBL" id="OYD50915.1"/>
    </source>
</evidence>
<dbReference type="AlphaFoldDB" id="A0A235ER82"/>
<evidence type="ECO:0000256" key="2">
    <source>
        <dbReference type="ARBA" id="ARBA00022692"/>
    </source>
</evidence>
<comment type="subcellular location">
    <subcellularLocation>
        <location evidence="1">Membrane</location>
        <topology evidence="1">Multi-pass membrane protein</topology>
    </subcellularLocation>
</comment>
<gene>
    <name evidence="8" type="ORF">CBY09_03445</name>
</gene>
<feature type="transmembrane region" description="Helical" evidence="6">
    <location>
        <begin position="27"/>
        <end position="47"/>
    </location>
</feature>
<proteinExistence type="predicted"/>
<keyword evidence="3" id="KW-0201">Cytochrome c-type biogenesis</keyword>
<dbReference type="OrthoDB" id="9770923at2"/>
<dbReference type="PANTHER" id="PTHR31566:SF0">
    <property type="entry name" value="CYTOCHROME C BIOGENESIS PROTEIN CCS1, CHLOROPLASTIC"/>
    <property type="match status" value="1"/>
</dbReference>
<comment type="caution">
    <text evidence="8">The sequence shown here is derived from an EMBL/GenBank/DDBJ whole genome shotgun (WGS) entry which is preliminary data.</text>
</comment>
<protein>
    <submittedName>
        <fullName evidence="8">Cytochrome C biogenesis protein ResB</fullName>
    </submittedName>
</protein>
<name>A0A235ER82_9BURK</name>
<evidence type="ECO:0000259" key="7">
    <source>
        <dbReference type="Pfam" id="PF05140"/>
    </source>
</evidence>
<feature type="transmembrane region" description="Helical" evidence="6">
    <location>
        <begin position="647"/>
        <end position="665"/>
    </location>
</feature>
<accession>A0A235ER82</accession>
<evidence type="ECO:0000256" key="4">
    <source>
        <dbReference type="ARBA" id="ARBA00022989"/>
    </source>
</evidence>
<dbReference type="EMBL" id="NOIG01000004">
    <property type="protein sequence ID" value="OYD50915.1"/>
    <property type="molecule type" value="Genomic_DNA"/>
</dbReference>
<organism evidence="8 9">
    <name type="scientific">Acidovorax kalamii</name>
    <dbReference type="NCBI Taxonomy" id="2004485"/>
    <lineage>
        <taxon>Bacteria</taxon>
        <taxon>Pseudomonadati</taxon>
        <taxon>Pseudomonadota</taxon>
        <taxon>Betaproteobacteria</taxon>
        <taxon>Burkholderiales</taxon>
        <taxon>Comamonadaceae</taxon>
        <taxon>Acidovorax</taxon>
    </lineage>
</organism>
<dbReference type="InterPro" id="IPR007816">
    <property type="entry name" value="ResB-like_domain"/>
</dbReference>
<evidence type="ECO:0000256" key="1">
    <source>
        <dbReference type="ARBA" id="ARBA00004141"/>
    </source>
</evidence>
<dbReference type="PANTHER" id="PTHR31566">
    <property type="entry name" value="CYTOCHROME C BIOGENESIS PROTEIN CCS1, CHLOROPLASTIC"/>
    <property type="match status" value="1"/>
</dbReference>
<dbReference type="Proteomes" id="UP000215441">
    <property type="component" value="Unassembled WGS sequence"/>
</dbReference>
<evidence type="ECO:0000256" key="5">
    <source>
        <dbReference type="ARBA" id="ARBA00023136"/>
    </source>
</evidence>
<reference evidence="8 9" key="1">
    <citation type="submission" date="2017-07" db="EMBL/GenBank/DDBJ databases">
        <title>Acidovorax KNDSW TSA 6 genome sequence and assembly.</title>
        <authorList>
            <person name="Mayilraj S."/>
        </authorList>
    </citation>
    <scope>NUCLEOTIDE SEQUENCE [LARGE SCALE GENOMIC DNA]</scope>
    <source>
        <strain evidence="8 9">KNDSW-TSA6</strain>
    </source>
</reference>
<evidence type="ECO:0000256" key="6">
    <source>
        <dbReference type="SAM" id="Phobius"/>
    </source>
</evidence>
<keyword evidence="5 6" id="KW-0472">Membrane</keyword>
<keyword evidence="9" id="KW-1185">Reference proteome</keyword>
<evidence type="ECO:0000256" key="3">
    <source>
        <dbReference type="ARBA" id="ARBA00022748"/>
    </source>
</evidence>
<keyword evidence="4 6" id="KW-1133">Transmembrane helix</keyword>